<dbReference type="EMBL" id="CP027753">
    <property type="protein sequence ID" value="AZE50421.1"/>
    <property type="molecule type" value="Genomic_DNA"/>
</dbReference>
<proteinExistence type="predicted"/>
<accession>A0A3G7TU38</accession>
<dbReference type="AlphaFoldDB" id="A0A3G7TU38"/>
<organism evidence="1 2">
    <name type="scientific">Pseudomonas chlororaphis</name>
    <dbReference type="NCBI Taxonomy" id="587753"/>
    <lineage>
        <taxon>Bacteria</taxon>
        <taxon>Pseudomonadati</taxon>
        <taxon>Pseudomonadota</taxon>
        <taxon>Gammaproteobacteria</taxon>
        <taxon>Pseudomonadales</taxon>
        <taxon>Pseudomonadaceae</taxon>
        <taxon>Pseudomonas</taxon>
    </lineage>
</organism>
<sequence length="38" mass="4225">MTAHDMVLKAVDQWLQQLTALANLSARVERSKSTPSRA</sequence>
<protein>
    <submittedName>
        <fullName evidence="1">Uncharacterized protein</fullName>
    </submittedName>
</protein>
<evidence type="ECO:0000313" key="1">
    <source>
        <dbReference type="EMBL" id="AZE50421.1"/>
    </source>
</evidence>
<reference evidence="1 2" key="1">
    <citation type="submission" date="2018-03" db="EMBL/GenBank/DDBJ databases">
        <title>Diversity of phytobeneficial traits revealed by whole-genome analysis of worldwide-isolated phenazine-producing Pseudomonas spp.</title>
        <authorList>
            <person name="Biessy A."/>
            <person name="Novinscak A."/>
            <person name="Blom J."/>
            <person name="Leger G."/>
            <person name="Thomashow L.S."/>
            <person name="Cazorla F.M."/>
            <person name="Josic D."/>
            <person name="Filion M."/>
        </authorList>
    </citation>
    <scope>NUCLEOTIDE SEQUENCE [LARGE SCALE GENOMIC DNA]</scope>
    <source>
        <strain evidence="1 2">B25</strain>
    </source>
</reference>
<dbReference type="Proteomes" id="UP000268048">
    <property type="component" value="Chromosome"/>
</dbReference>
<evidence type="ECO:0000313" key="2">
    <source>
        <dbReference type="Proteomes" id="UP000268048"/>
    </source>
</evidence>
<gene>
    <name evidence="1" type="ORF">C4K04_4766</name>
</gene>
<name>A0A3G7TU38_9PSED</name>